<keyword evidence="2" id="KW-1185">Reference proteome</keyword>
<evidence type="ECO:0000313" key="1">
    <source>
        <dbReference type="EMBL" id="CAK0888106.1"/>
    </source>
</evidence>
<reference evidence="1" key="1">
    <citation type="submission" date="2023-10" db="EMBL/GenBank/DDBJ databases">
        <authorList>
            <person name="Chen Y."/>
            <person name="Shah S."/>
            <person name="Dougan E. K."/>
            <person name="Thang M."/>
            <person name="Chan C."/>
        </authorList>
    </citation>
    <scope>NUCLEOTIDE SEQUENCE [LARGE SCALE GENOMIC DNA]</scope>
</reference>
<proteinExistence type="predicted"/>
<accession>A0ABN9WNA0</accession>
<sequence>MPGTGCRNRRGTPKPGARHTVAAPFFGAAIRNNPPPMELSPLLLGLKSAPAVSPSRHRLSAPELGAPSQRAFENGASSDEVFMLSADAEAARLSDDSFLAYADAEAIRLKTPQLTPRGAPEIAQPRGTSMLREGLDGQTCQAEVPQPAHVADESLLLPGLKKYRPLGPPTLGRVTRCHSARTGNGSQMTGVYSMGTPTTACPSDQPF</sequence>
<dbReference type="EMBL" id="CAUYUJ010019026">
    <property type="protein sequence ID" value="CAK0888106.1"/>
    <property type="molecule type" value="Genomic_DNA"/>
</dbReference>
<organism evidence="1 2">
    <name type="scientific">Prorocentrum cordatum</name>
    <dbReference type="NCBI Taxonomy" id="2364126"/>
    <lineage>
        <taxon>Eukaryota</taxon>
        <taxon>Sar</taxon>
        <taxon>Alveolata</taxon>
        <taxon>Dinophyceae</taxon>
        <taxon>Prorocentrales</taxon>
        <taxon>Prorocentraceae</taxon>
        <taxon>Prorocentrum</taxon>
    </lineage>
</organism>
<evidence type="ECO:0000313" key="2">
    <source>
        <dbReference type="Proteomes" id="UP001189429"/>
    </source>
</evidence>
<protein>
    <submittedName>
        <fullName evidence="1">Uncharacterized protein</fullName>
    </submittedName>
</protein>
<dbReference type="Proteomes" id="UP001189429">
    <property type="component" value="Unassembled WGS sequence"/>
</dbReference>
<gene>
    <name evidence="1" type="ORF">PCOR1329_LOCUS68955</name>
</gene>
<name>A0ABN9WNA0_9DINO</name>
<comment type="caution">
    <text evidence="1">The sequence shown here is derived from an EMBL/GenBank/DDBJ whole genome shotgun (WGS) entry which is preliminary data.</text>
</comment>